<protein>
    <submittedName>
        <fullName evidence="7">Zinc-regulated transporter-like protein</fullName>
    </submittedName>
</protein>
<feature type="transmembrane region" description="Helical" evidence="6">
    <location>
        <begin position="118"/>
        <end position="142"/>
    </location>
</feature>
<dbReference type="EMBL" id="JPKY01000048">
    <property type="protein sequence ID" value="KFH44475.1"/>
    <property type="molecule type" value="Genomic_DNA"/>
</dbReference>
<dbReference type="PANTHER" id="PTHR11040">
    <property type="entry name" value="ZINC/IRON TRANSPORTER"/>
    <property type="match status" value="1"/>
</dbReference>
<reference evidence="8" key="1">
    <citation type="journal article" date="2014" name="Genome Announc.">
        <title>Genome sequence and annotation of Acremonium chrysogenum, producer of the beta-lactam antibiotic cephalosporin C.</title>
        <authorList>
            <person name="Terfehr D."/>
            <person name="Dahlmann T.A."/>
            <person name="Specht T."/>
            <person name="Zadra I."/>
            <person name="Kuernsteiner H."/>
            <person name="Kueck U."/>
        </authorList>
    </citation>
    <scope>NUCLEOTIDE SEQUENCE [LARGE SCALE GENOMIC DNA]</scope>
    <source>
        <strain evidence="8">ATCC 11550 / CBS 779.69 / DSM 880 / IAM 14645 / JCM 23072 / IMI 49137</strain>
    </source>
</reference>
<keyword evidence="2 6" id="KW-0812">Transmembrane</keyword>
<comment type="caution">
    <text evidence="7">The sequence shown here is derived from an EMBL/GenBank/DDBJ whole genome shotgun (WGS) entry which is preliminary data.</text>
</comment>
<feature type="transmembrane region" description="Helical" evidence="6">
    <location>
        <begin position="534"/>
        <end position="554"/>
    </location>
</feature>
<comment type="subcellular location">
    <subcellularLocation>
        <location evidence="1">Membrane</location>
        <topology evidence="1">Multi-pass membrane protein</topology>
    </subcellularLocation>
</comment>
<feature type="compositionally biased region" description="Polar residues" evidence="5">
    <location>
        <begin position="372"/>
        <end position="389"/>
    </location>
</feature>
<feature type="region of interest" description="Disordered" evidence="5">
    <location>
        <begin position="301"/>
        <end position="389"/>
    </location>
</feature>
<dbReference type="GO" id="GO:0005886">
    <property type="term" value="C:plasma membrane"/>
    <property type="evidence" value="ECO:0007669"/>
    <property type="project" value="TreeGrafter"/>
</dbReference>
<evidence type="ECO:0000256" key="2">
    <source>
        <dbReference type="ARBA" id="ARBA00022692"/>
    </source>
</evidence>
<evidence type="ECO:0000256" key="6">
    <source>
        <dbReference type="SAM" id="Phobius"/>
    </source>
</evidence>
<feature type="region of interest" description="Disordered" evidence="5">
    <location>
        <begin position="44"/>
        <end position="84"/>
    </location>
</feature>
<feature type="transmembrane region" description="Helical" evidence="6">
    <location>
        <begin position="461"/>
        <end position="485"/>
    </location>
</feature>
<dbReference type="AlphaFoldDB" id="A0A086T543"/>
<accession>A0A086T543</accession>
<evidence type="ECO:0000313" key="7">
    <source>
        <dbReference type="EMBL" id="KFH44475.1"/>
    </source>
</evidence>
<feature type="transmembrane region" description="Helical" evidence="6">
    <location>
        <begin position="426"/>
        <end position="449"/>
    </location>
</feature>
<dbReference type="STRING" id="857340.A0A086T543"/>
<proteinExistence type="predicted"/>
<feature type="transmembrane region" description="Helical" evidence="6">
    <location>
        <begin position="272"/>
        <end position="294"/>
    </location>
</feature>
<evidence type="ECO:0000256" key="4">
    <source>
        <dbReference type="ARBA" id="ARBA00023136"/>
    </source>
</evidence>
<sequence>MICLSKADEGAFRHLSYNQSPRPLAAEHTTRQDLNGISNLREHVASDQDDDGGGGTLNPAESDKKWYRQGRSPGPGDPASGDAGRWFCGPSSRLMVAVGGDGQRCPFSVTSQACLARLWGWVTWTASVLLVSFALTAAMSIYNGTGRDAAATLINTVDPPSTSGPLVKSQEPPVHSLQKRSTCASSSISGAVYNTGLHVGALLIVWFVSTLACAFPLLAKKFPGLHIPQRFFFVVRHFGTGVLIATAFVHLLPTAFISLGDPCLGDFWIKDYPAMPGAIALASIFFVTVIEMVFHPARRCGSSPSASSDQSDEQSEKDSDESTGPRNGPVLMRDMAPPRARSSSVGHGLNRLPTLSSVGPSQRDMETKRAAESQQTDPETAESLSQPSSDLKLRKERLQCVLLELGILFHSVFIGMALSVSVGNEFVVLLIAIVFHQTFEGLALGSRIATVKWPKSNKQPWLMAFAYGCTTPIGQALGIATHTLYTPDSEVGLTVVGVMNSISAGLLTFASLVELMSEDFLSDESWKYLRGRKRVVACFLVFLGAFCMSLVGAWA</sequence>
<feature type="transmembrane region" description="Helical" evidence="6">
    <location>
        <begin position="401"/>
        <end position="420"/>
    </location>
</feature>
<feature type="transmembrane region" description="Helical" evidence="6">
    <location>
        <begin position="231"/>
        <end position="252"/>
    </location>
</feature>
<keyword evidence="3 6" id="KW-1133">Transmembrane helix</keyword>
<name>A0A086T543_HAPC1</name>
<dbReference type="OrthoDB" id="448280at2759"/>
<keyword evidence="4 6" id="KW-0472">Membrane</keyword>
<feature type="transmembrane region" description="Helical" evidence="6">
    <location>
        <begin position="197"/>
        <end position="219"/>
    </location>
</feature>
<feature type="compositionally biased region" description="Low complexity" evidence="5">
    <location>
        <begin position="70"/>
        <end position="84"/>
    </location>
</feature>
<evidence type="ECO:0000313" key="8">
    <source>
        <dbReference type="Proteomes" id="UP000029964"/>
    </source>
</evidence>
<dbReference type="Proteomes" id="UP000029964">
    <property type="component" value="Unassembled WGS sequence"/>
</dbReference>
<dbReference type="InterPro" id="IPR003689">
    <property type="entry name" value="ZIP"/>
</dbReference>
<gene>
    <name evidence="7" type="ORF">ACRE_047920</name>
</gene>
<evidence type="ECO:0000256" key="5">
    <source>
        <dbReference type="SAM" id="MobiDB-lite"/>
    </source>
</evidence>
<feature type="transmembrane region" description="Helical" evidence="6">
    <location>
        <begin position="491"/>
        <end position="513"/>
    </location>
</feature>
<dbReference type="PANTHER" id="PTHR11040:SF55">
    <property type="entry name" value="MEMBRANE ZINC ION TRANSPORTER, PUTATIVE (AFU_ORTHOLOGUE AFUA_6G00470)-RELATED"/>
    <property type="match status" value="1"/>
</dbReference>
<dbReference type="Pfam" id="PF02535">
    <property type="entry name" value="Zip"/>
    <property type="match status" value="1"/>
</dbReference>
<feature type="compositionally biased region" description="Acidic residues" evidence="5">
    <location>
        <begin position="310"/>
        <end position="321"/>
    </location>
</feature>
<dbReference type="HOGENOM" id="CLU_027089_1_1_1"/>
<evidence type="ECO:0000256" key="3">
    <source>
        <dbReference type="ARBA" id="ARBA00022989"/>
    </source>
</evidence>
<keyword evidence="8" id="KW-1185">Reference proteome</keyword>
<evidence type="ECO:0000256" key="1">
    <source>
        <dbReference type="ARBA" id="ARBA00004141"/>
    </source>
</evidence>
<organism evidence="7 8">
    <name type="scientific">Hapsidospora chrysogenum (strain ATCC 11550 / CBS 779.69 / DSM 880 / IAM 14645 / JCM 23072 / IMI 49137)</name>
    <name type="common">Acremonium chrysogenum</name>
    <dbReference type="NCBI Taxonomy" id="857340"/>
    <lineage>
        <taxon>Eukaryota</taxon>
        <taxon>Fungi</taxon>
        <taxon>Dikarya</taxon>
        <taxon>Ascomycota</taxon>
        <taxon>Pezizomycotina</taxon>
        <taxon>Sordariomycetes</taxon>
        <taxon>Hypocreomycetidae</taxon>
        <taxon>Hypocreales</taxon>
        <taxon>Bionectriaceae</taxon>
        <taxon>Hapsidospora</taxon>
    </lineage>
</organism>
<dbReference type="GO" id="GO:0005385">
    <property type="term" value="F:zinc ion transmembrane transporter activity"/>
    <property type="evidence" value="ECO:0007669"/>
    <property type="project" value="TreeGrafter"/>
</dbReference>